<reference evidence="1" key="1">
    <citation type="submission" date="2018-02" db="EMBL/GenBank/DDBJ databases">
        <title>Rhizophora mucronata_Transcriptome.</title>
        <authorList>
            <person name="Meera S.P."/>
            <person name="Sreeshan A."/>
            <person name="Augustine A."/>
        </authorList>
    </citation>
    <scope>NUCLEOTIDE SEQUENCE</scope>
    <source>
        <tissue evidence="1">Leaf</tissue>
    </source>
</reference>
<organism evidence="1">
    <name type="scientific">Rhizophora mucronata</name>
    <name type="common">Asiatic mangrove</name>
    <dbReference type="NCBI Taxonomy" id="61149"/>
    <lineage>
        <taxon>Eukaryota</taxon>
        <taxon>Viridiplantae</taxon>
        <taxon>Streptophyta</taxon>
        <taxon>Embryophyta</taxon>
        <taxon>Tracheophyta</taxon>
        <taxon>Spermatophyta</taxon>
        <taxon>Magnoliopsida</taxon>
        <taxon>eudicotyledons</taxon>
        <taxon>Gunneridae</taxon>
        <taxon>Pentapetalae</taxon>
        <taxon>rosids</taxon>
        <taxon>fabids</taxon>
        <taxon>Malpighiales</taxon>
        <taxon>Rhizophoraceae</taxon>
        <taxon>Rhizophora</taxon>
    </lineage>
</organism>
<dbReference type="EMBL" id="GGEC01073386">
    <property type="protein sequence ID" value="MBX53870.1"/>
    <property type="molecule type" value="Transcribed_RNA"/>
</dbReference>
<accession>A0A2P2PGM4</accession>
<protein>
    <submittedName>
        <fullName evidence="1">Uncharacterized protein</fullName>
    </submittedName>
</protein>
<dbReference type="AlphaFoldDB" id="A0A2P2PGM4"/>
<evidence type="ECO:0000313" key="1">
    <source>
        <dbReference type="EMBL" id="MBX53870.1"/>
    </source>
</evidence>
<name>A0A2P2PGM4_RHIMU</name>
<sequence length="57" mass="6580">MIFHLLRSKKMVLSLIKNCEFQMIVLLCITGCSQRVISMLKSLFIQFVGLLEQGDDF</sequence>
<proteinExistence type="predicted"/>